<gene>
    <name evidence="2" type="ORF">GTP55_15835</name>
</gene>
<reference evidence="2 3" key="1">
    <citation type="submission" date="2019-12" db="EMBL/GenBank/DDBJ databases">
        <title>Novel species isolated from a subtropical stream in China.</title>
        <authorList>
            <person name="Lu H."/>
        </authorList>
    </citation>
    <scope>NUCLEOTIDE SEQUENCE [LARGE SCALE GENOMIC DNA]</scope>
    <source>
        <strain evidence="2 3">FT109W</strain>
    </source>
</reference>
<accession>A0ABW9WI70</accession>
<dbReference type="Pfam" id="PF02515">
    <property type="entry name" value="CoA_transf_3"/>
    <property type="match status" value="1"/>
</dbReference>
<protein>
    <submittedName>
        <fullName evidence="2">Acyl-CoA transferase</fullName>
    </submittedName>
</protein>
<evidence type="ECO:0000313" key="3">
    <source>
        <dbReference type="Proteomes" id="UP000466332"/>
    </source>
</evidence>
<comment type="caution">
    <text evidence="2">The sequence shown here is derived from an EMBL/GenBank/DDBJ whole genome shotgun (WGS) entry which is preliminary data.</text>
</comment>
<keyword evidence="3" id="KW-1185">Reference proteome</keyword>
<dbReference type="PANTHER" id="PTHR48228">
    <property type="entry name" value="SUCCINYL-COA--D-CITRAMALATE COA-TRANSFERASE"/>
    <property type="match status" value="1"/>
</dbReference>
<evidence type="ECO:0000313" key="2">
    <source>
        <dbReference type="EMBL" id="MYN40837.1"/>
    </source>
</evidence>
<dbReference type="InterPro" id="IPR050509">
    <property type="entry name" value="CoA-transferase_III"/>
</dbReference>
<name>A0ABW9WI70_9BURK</name>
<dbReference type="InterPro" id="IPR003673">
    <property type="entry name" value="CoA-Trfase_fam_III"/>
</dbReference>
<dbReference type="InterPro" id="IPR023606">
    <property type="entry name" value="CoA-Trfase_III_dom_1_sf"/>
</dbReference>
<dbReference type="SUPFAM" id="SSF89796">
    <property type="entry name" value="CoA-transferase family III (CaiB/BaiF)"/>
    <property type="match status" value="2"/>
</dbReference>
<dbReference type="GO" id="GO:0016740">
    <property type="term" value="F:transferase activity"/>
    <property type="evidence" value="ECO:0007669"/>
    <property type="project" value="UniProtKB-KW"/>
</dbReference>
<keyword evidence="2" id="KW-0808">Transferase</keyword>
<dbReference type="Gene3D" id="3.40.50.10540">
    <property type="entry name" value="Crotonobetainyl-coa:carnitine coa-transferase, domain 1"/>
    <property type="match status" value="1"/>
</dbReference>
<feature type="region of interest" description="Disordered" evidence="1">
    <location>
        <begin position="422"/>
        <end position="441"/>
    </location>
</feature>
<dbReference type="EMBL" id="WWCS01000009">
    <property type="protein sequence ID" value="MYN40837.1"/>
    <property type="molecule type" value="Genomic_DNA"/>
</dbReference>
<sequence length="481" mass="50484">MPESLLNAIWTALDLPAAALDAVQLVGEGALPSYFDVTGLAAASVGTATLAVRELMLAQGAAPGRVVVDRRLASMWFSWSIDPVGWERPPLWDAVAGDYPTADGWIRLHTNAPHHRAAALSVLGCAAERAAVARAVAGWSGLALEEAVVAQGGCAAVMRSLDEWRRHPQGQSVAREPLIAFMAAGLTSAAQGGQQACAHSDGAVDAAASGGRRAWGWTAGRPLAGLKVLDLTRVLAGPVATRFLAGYGADVLRIDPPSWNEPGVIPEVSLGKRCARLDLTQSADRAVFEGLLAQADVLVHGYRPDALEQLGFGEQVRQQRNPGLIDVSLDAYGWTGALAGRRGFDSLVQMSCGIAQHGMQMQGAGKPVPLPVQALDHATGYLMAAAVVRALIARLNEGRALRARLSLARTATLLTDAPSSAASPLNTLAPAGDGDFSPQLERTEWGPARRYRPPVGIEGAKMAWDRPASNLGSSAARWGQE</sequence>
<dbReference type="RefSeq" id="WP_161045827.1">
    <property type="nucleotide sequence ID" value="NZ_WWCS01000009.1"/>
</dbReference>
<dbReference type="Proteomes" id="UP000466332">
    <property type="component" value="Unassembled WGS sequence"/>
</dbReference>
<evidence type="ECO:0000256" key="1">
    <source>
        <dbReference type="SAM" id="MobiDB-lite"/>
    </source>
</evidence>
<dbReference type="PANTHER" id="PTHR48228:SF4">
    <property type="entry name" value="BLR3030 PROTEIN"/>
    <property type="match status" value="1"/>
</dbReference>
<organism evidence="2 3">
    <name type="scientific">Duganella margarita</name>
    <dbReference type="NCBI Taxonomy" id="2692170"/>
    <lineage>
        <taxon>Bacteria</taxon>
        <taxon>Pseudomonadati</taxon>
        <taxon>Pseudomonadota</taxon>
        <taxon>Betaproteobacteria</taxon>
        <taxon>Burkholderiales</taxon>
        <taxon>Oxalobacteraceae</taxon>
        <taxon>Telluria group</taxon>
        <taxon>Duganella</taxon>
    </lineage>
</organism>
<proteinExistence type="predicted"/>